<dbReference type="Proteomes" id="UP001143747">
    <property type="component" value="Unassembled WGS sequence"/>
</dbReference>
<proteinExistence type="predicted"/>
<dbReference type="RefSeq" id="WP_274924548.1">
    <property type="nucleotide sequence ID" value="NZ_JAKELO010000002.1"/>
</dbReference>
<sequence>MKIPNIIIIRISFLEEKPLIPHYTDERYSCFGNGLTPGTWNIMTENSYHFMYGRKFSTQLNTNYVSLESPFMGIP</sequence>
<dbReference type="EMBL" id="JAKELO010000002">
    <property type="protein sequence ID" value="MDE4907905.1"/>
    <property type="molecule type" value="Genomic_DNA"/>
</dbReference>
<gene>
    <name evidence="1" type="ORF">L0665_04690</name>
</gene>
<evidence type="ECO:0000313" key="2">
    <source>
        <dbReference type="Proteomes" id="UP001143747"/>
    </source>
</evidence>
<protein>
    <submittedName>
        <fullName evidence="1">Uncharacterized protein</fullName>
    </submittedName>
</protein>
<keyword evidence="2" id="KW-1185">Reference proteome</keyword>
<accession>A0A9Q4KV12</accession>
<name>A0A9Q4KV12_9EURY</name>
<evidence type="ECO:0000313" key="1">
    <source>
        <dbReference type="EMBL" id="MDE4907905.1"/>
    </source>
</evidence>
<reference evidence="1" key="1">
    <citation type="submission" date="2022-01" db="EMBL/GenBank/DDBJ databases">
        <title>Draft genome of Methanogenium marinum DSM 15558.</title>
        <authorList>
            <person name="Chen S.-C."/>
            <person name="You Y.-T."/>
        </authorList>
    </citation>
    <scope>NUCLEOTIDE SEQUENCE</scope>
    <source>
        <strain evidence="1">DSM 15558</strain>
    </source>
</reference>
<organism evidence="1 2">
    <name type="scientific">Methanogenium marinum</name>
    <dbReference type="NCBI Taxonomy" id="348610"/>
    <lineage>
        <taxon>Archaea</taxon>
        <taxon>Methanobacteriati</taxon>
        <taxon>Methanobacteriota</taxon>
        <taxon>Stenosarchaea group</taxon>
        <taxon>Methanomicrobia</taxon>
        <taxon>Methanomicrobiales</taxon>
        <taxon>Methanomicrobiaceae</taxon>
        <taxon>Methanogenium</taxon>
    </lineage>
</organism>
<comment type="caution">
    <text evidence="1">The sequence shown here is derived from an EMBL/GenBank/DDBJ whole genome shotgun (WGS) entry which is preliminary data.</text>
</comment>
<dbReference type="AlphaFoldDB" id="A0A9Q4KV12"/>